<dbReference type="AlphaFoldDB" id="G2Q384"/>
<accession>G2Q384</accession>
<name>G2Q384_THET4</name>
<dbReference type="EMBL" id="CP003002">
    <property type="protein sequence ID" value="AEO54345.1"/>
    <property type="molecule type" value="Genomic_DNA"/>
</dbReference>
<feature type="compositionally biased region" description="Basic and acidic residues" evidence="1">
    <location>
        <begin position="634"/>
        <end position="646"/>
    </location>
</feature>
<feature type="region of interest" description="Disordered" evidence="1">
    <location>
        <begin position="627"/>
        <end position="649"/>
    </location>
</feature>
<organism evidence="2 3">
    <name type="scientific">Thermothelomyces thermophilus (strain ATCC 42464 / BCRC 31852 / DSM 1799)</name>
    <name type="common">Sporotrichum thermophile</name>
    <dbReference type="NCBI Taxonomy" id="573729"/>
    <lineage>
        <taxon>Eukaryota</taxon>
        <taxon>Fungi</taxon>
        <taxon>Dikarya</taxon>
        <taxon>Ascomycota</taxon>
        <taxon>Pezizomycotina</taxon>
        <taxon>Sordariomycetes</taxon>
        <taxon>Sordariomycetidae</taxon>
        <taxon>Sordariales</taxon>
        <taxon>Chaetomiaceae</taxon>
        <taxon>Thermothelomyces</taxon>
    </lineage>
</organism>
<feature type="compositionally biased region" description="Polar residues" evidence="1">
    <location>
        <begin position="380"/>
        <end position="392"/>
    </location>
</feature>
<evidence type="ECO:0000313" key="3">
    <source>
        <dbReference type="Proteomes" id="UP000007322"/>
    </source>
</evidence>
<dbReference type="RefSeq" id="XP_003659590.1">
    <property type="nucleotide sequence ID" value="XM_003659542.1"/>
</dbReference>
<dbReference type="HOGENOM" id="CLU_008913_0_0_1"/>
<dbReference type="KEGG" id="mtm:MYCTH_2076293"/>
<feature type="compositionally biased region" description="Basic and acidic residues" evidence="1">
    <location>
        <begin position="403"/>
        <end position="416"/>
    </location>
</feature>
<proteinExistence type="predicted"/>
<dbReference type="Proteomes" id="UP000007322">
    <property type="component" value="Chromosome 1"/>
</dbReference>
<feature type="region of interest" description="Disordered" evidence="1">
    <location>
        <begin position="215"/>
        <end position="255"/>
    </location>
</feature>
<dbReference type="OrthoDB" id="5380370at2759"/>
<dbReference type="GeneID" id="11508072"/>
<feature type="compositionally biased region" description="Basic and acidic residues" evidence="1">
    <location>
        <begin position="344"/>
        <end position="357"/>
    </location>
</feature>
<evidence type="ECO:0000256" key="1">
    <source>
        <dbReference type="SAM" id="MobiDB-lite"/>
    </source>
</evidence>
<dbReference type="eggNOG" id="ENOG502SPPE">
    <property type="taxonomic scope" value="Eukaryota"/>
</dbReference>
<keyword evidence="3" id="KW-1185">Reference proteome</keyword>
<feature type="region of interest" description="Disordered" evidence="1">
    <location>
        <begin position="479"/>
        <end position="517"/>
    </location>
</feature>
<dbReference type="InParanoid" id="G2Q384"/>
<gene>
    <name evidence="2" type="ORF">MYCTH_2076293</name>
</gene>
<dbReference type="VEuPathDB" id="FungiDB:MYCTH_2076293"/>
<dbReference type="OMA" id="RKKLRMY"/>
<reference evidence="2 3" key="1">
    <citation type="journal article" date="2011" name="Nat. Biotechnol.">
        <title>Comparative genomic analysis of the thermophilic biomass-degrading fungi Myceliophthora thermophila and Thielavia terrestris.</title>
        <authorList>
            <person name="Berka R.M."/>
            <person name="Grigoriev I.V."/>
            <person name="Otillar R."/>
            <person name="Salamov A."/>
            <person name="Grimwood J."/>
            <person name="Reid I."/>
            <person name="Ishmael N."/>
            <person name="John T."/>
            <person name="Darmond C."/>
            <person name="Moisan M.-C."/>
            <person name="Henrissat B."/>
            <person name="Coutinho P.M."/>
            <person name="Lombard V."/>
            <person name="Natvig D.O."/>
            <person name="Lindquist E."/>
            <person name="Schmutz J."/>
            <person name="Lucas S."/>
            <person name="Harris P."/>
            <person name="Powlowski J."/>
            <person name="Bellemare A."/>
            <person name="Taylor D."/>
            <person name="Butler G."/>
            <person name="de Vries R.P."/>
            <person name="Allijn I.E."/>
            <person name="van den Brink J."/>
            <person name="Ushinsky S."/>
            <person name="Storms R."/>
            <person name="Powell A.J."/>
            <person name="Paulsen I.T."/>
            <person name="Elbourne L.D.H."/>
            <person name="Baker S.E."/>
            <person name="Magnuson J."/>
            <person name="LaBoissiere S."/>
            <person name="Clutterbuck A.J."/>
            <person name="Martinez D."/>
            <person name="Wogulis M."/>
            <person name="de Leon A.L."/>
            <person name="Rey M.W."/>
            <person name="Tsang A."/>
        </authorList>
    </citation>
    <scope>NUCLEOTIDE SEQUENCE [LARGE SCALE GENOMIC DNA]</scope>
    <source>
        <strain evidence="3">ATCC 42464 / BCRC 31852 / DSM 1799</strain>
    </source>
</reference>
<protein>
    <submittedName>
        <fullName evidence="2">Uncharacterized protein</fullName>
    </submittedName>
</protein>
<feature type="region of interest" description="Disordered" evidence="1">
    <location>
        <begin position="301"/>
        <end position="362"/>
    </location>
</feature>
<evidence type="ECO:0000313" key="2">
    <source>
        <dbReference type="EMBL" id="AEO54345.1"/>
    </source>
</evidence>
<feature type="compositionally biased region" description="Basic and acidic residues" evidence="1">
    <location>
        <begin position="307"/>
        <end position="317"/>
    </location>
</feature>
<feature type="region of interest" description="Disordered" evidence="1">
    <location>
        <begin position="379"/>
        <end position="419"/>
    </location>
</feature>
<feature type="compositionally biased region" description="Low complexity" evidence="1">
    <location>
        <begin position="232"/>
        <end position="242"/>
    </location>
</feature>
<sequence>MAPTQEAPTRDGTISGWATPGILGGAMAVIDAAHDIGGMPPLIREEDAGVASPSAYPLLEEGPLTPRAASPGFRFLISSSSTTVSHGSCPGKLFLDRDTCQSRDPNLAPQADCVLLSDTFYLSPLVSRSSGFFSLRSSDSGTETHDARSIMPGQIFDAPTEHRFPSSTTSGYFALTDDAADPRFDGTTQLPPCSAESGKSDRTASPLNFACWAKRQHHTHKQDRHKEEQGSSKRNVLSRSSSTQKRQAQAAVPQMTREEFEALPLAIQRKYFSTLERLRFAQDACLVEGISQHYDDISNFKRRNPRRDRSPSEDVVGRSRRGSVAELHSSASDSPPLCAGLQEATREEKPCREDKARPAMRHRASVILDAADEAVYKFNKQANRRNPSTTVDVLTPPLSPSRHSMDSQDSLRKDVDQSANGHVPRSFFESFRWLDEEEDLDLRLFLDDYHANLREGTPTTKQRPSFRRRISISKIPFGRRNSVSSADPVTREAVAPTKSPPIRSSSSDGPSHARRKSRALSLIAPKHVSQPPVAAIDPSAAHYQDPEARLKLRVYLASPQKFDEAVEFGFPSTDVLSAASPFNADGGGLSGQTKQRVADASLDMQTFLADQDEDEEDIDNVSLYSDHASVADPDSPKTPEPLEHRTTGPRHARFASATLLSGRDIGRKTPEGAFYAQAPATSREMTLRMTLTRPDLRAHEDEIYGWQQQKYVYQQHARRPTALASLAAENRVAYNGNGAYNSLEKFPELDHWNGTTTEKGVIRRIWNRVRRG</sequence>